<organism evidence="1">
    <name type="scientific">Anopheles funestus</name>
    <name type="common">African malaria mosquito</name>
    <dbReference type="NCBI Taxonomy" id="62324"/>
    <lineage>
        <taxon>Eukaryota</taxon>
        <taxon>Metazoa</taxon>
        <taxon>Ecdysozoa</taxon>
        <taxon>Arthropoda</taxon>
        <taxon>Hexapoda</taxon>
        <taxon>Insecta</taxon>
        <taxon>Pterygota</taxon>
        <taxon>Neoptera</taxon>
        <taxon>Endopterygota</taxon>
        <taxon>Diptera</taxon>
        <taxon>Nematocera</taxon>
        <taxon>Culicoidea</taxon>
        <taxon>Culicidae</taxon>
        <taxon>Anophelinae</taxon>
        <taxon>Anopheles</taxon>
    </lineage>
</organism>
<name>A0A182S1C2_ANOFN</name>
<dbReference type="EnsemblMetazoa" id="AFUN014284-RA">
    <property type="protein sequence ID" value="AFUN014284-PA"/>
    <property type="gene ID" value="AFUN014284"/>
</dbReference>
<proteinExistence type="predicted"/>
<dbReference type="AlphaFoldDB" id="A0A182S1C2"/>
<accession>A0A182S1C2</accession>
<dbReference type="VEuPathDB" id="VectorBase:AFUN014284"/>
<protein>
    <submittedName>
        <fullName evidence="1">Uncharacterized protein</fullName>
    </submittedName>
</protein>
<sequence>MLPLAGKWVGIGGRPTSLPKRDDDGIAAPFSVDTAAAGSRSISSSSSFRLEKLAQVVESCCGSFAFMAASNMTGLRDLGVMIDSCIDLGILWVLFVMGDIELRPPMSVDGPGVLVKQFAVQPIACTGGCVSGNSLELSSLDPLFAVHPVDTIGTDDRSVGRKL</sequence>
<reference evidence="1" key="1">
    <citation type="submission" date="2020-05" db="UniProtKB">
        <authorList>
            <consortium name="EnsemblMetazoa"/>
        </authorList>
    </citation>
    <scope>IDENTIFICATION</scope>
    <source>
        <strain evidence="1">FUMOZ</strain>
    </source>
</reference>
<evidence type="ECO:0000313" key="1">
    <source>
        <dbReference type="EnsemblMetazoa" id="AFUN014284-PA"/>
    </source>
</evidence>